<feature type="domain" description="GH18" evidence="10">
    <location>
        <begin position="38"/>
        <end position="383"/>
    </location>
</feature>
<keyword evidence="6" id="KW-0624">Polysaccharide degradation</keyword>
<dbReference type="AlphaFoldDB" id="A0A4Q8M1C5"/>
<keyword evidence="4" id="KW-0146">Chitin degradation</keyword>
<dbReference type="SUPFAM" id="SSF51445">
    <property type="entry name" value="(Trans)glycosidases"/>
    <property type="match status" value="1"/>
</dbReference>
<dbReference type="Pfam" id="PF00704">
    <property type="entry name" value="Glyco_hydro_18"/>
    <property type="match status" value="1"/>
</dbReference>
<dbReference type="GO" id="GO:0006032">
    <property type="term" value="P:chitin catabolic process"/>
    <property type="evidence" value="ECO:0007669"/>
    <property type="project" value="UniProtKB-KW"/>
</dbReference>
<evidence type="ECO:0000313" key="11">
    <source>
        <dbReference type="EMBL" id="TAA39201.1"/>
    </source>
</evidence>
<organism evidence="11 12">
    <name type="scientific">Pseudoxanthomonas winnipegensis</name>
    <dbReference type="NCBI Taxonomy" id="2480810"/>
    <lineage>
        <taxon>Bacteria</taxon>
        <taxon>Pseudomonadati</taxon>
        <taxon>Pseudomonadota</taxon>
        <taxon>Gammaproteobacteria</taxon>
        <taxon>Lysobacterales</taxon>
        <taxon>Lysobacteraceae</taxon>
        <taxon>Pseudoxanthomonas</taxon>
    </lineage>
</organism>
<dbReference type="PANTHER" id="PTHR11177">
    <property type="entry name" value="CHITINASE"/>
    <property type="match status" value="1"/>
</dbReference>
<comment type="catalytic activity">
    <reaction evidence="1">
        <text>Random endo-hydrolysis of N-acetyl-beta-D-glucosaminide (1-&gt;4)-beta-linkages in chitin and chitodextrins.</text>
        <dbReference type="EC" id="3.2.1.14"/>
    </reaction>
</comment>
<comment type="caution">
    <text evidence="11">The sequence shown here is derived from an EMBL/GenBank/DDBJ whole genome shotgun (WGS) entry which is preliminary data.</text>
</comment>
<dbReference type="Proteomes" id="UP000294164">
    <property type="component" value="Unassembled WGS sequence"/>
</dbReference>
<dbReference type="PANTHER" id="PTHR11177:SF317">
    <property type="entry name" value="CHITINASE 12-RELATED"/>
    <property type="match status" value="1"/>
</dbReference>
<reference evidence="11 12" key="1">
    <citation type="submission" date="2019-02" db="EMBL/GenBank/DDBJ databases">
        <title>WGS of Pseudoxanthomonas species novum from clinical isolates.</title>
        <authorList>
            <person name="Bernier A.-M."/>
            <person name="Bernard K."/>
            <person name="Vachon A."/>
        </authorList>
    </citation>
    <scope>NUCLEOTIDE SEQUENCE [LARGE SCALE GENOMIC DNA]</scope>
    <source>
        <strain evidence="11 12">NML130969</strain>
    </source>
</reference>
<dbReference type="InterPro" id="IPR011583">
    <property type="entry name" value="Chitinase_II/V-like_cat"/>
</dbReference>
<dbReference type="SUPFAM" id="SSF54556">
    <property type="entry name" value="Chitinase insertion domain"/>
    <property type="match status" value="1"/>
</dbReference>
<name>A0A4Q8M1C5_9GAMM</name>
<sequence>MRLIASSGLSAVLACLLTLTGCASAPSPAQPTFPRKPLTLVGYVTAGEPVRASAAAKLDVANFAFAAPDAAHRVSLGTTQNAAALSALVRLRQQAAPGLRVVLSIGGWGAGHFSEAAATPQARAIFVDSAMALLRQYDLDGLDIDWEYPTLADAGISASADDKAHFTALLGDLRAALDAQGARDGRRYLLTIAAAEGRLASGLDLPAIAPLLDWINLMTYDFYGSLTPTTGHAAALGRSRLAPADARTTEAAVEGFLRAGVPAAKLHVGMAFYGRRFGEVAPQQAGLLQPYRSDGGFISYRQIVEGDLVGSGGFASHWDPQARAAWLWNPRSAQMISYEDPRALRDKVAYARAQGLGGVMFWELHQDHDQDLLDVVRQAIDDPAAARPDLIPAR</sequence>
<evidence type="ECO:0000256" key="4">
    <source>
        <dbReference type="ARBA" id="ARBA00023024"/>
    </source>
</evidence>
<dbReference type="Gene3D" id="3.20.20.80">
    <property type="entry name" value="Glycosidases"/>
    <property type="match status" value="1"/>
</dbReference>
<evidence type="ECO:0000256" key="2">
    <source>
        <dbReference type="ARBA" id="ARBA00012729"/>
    </source>
</evidence>
<dbReference type="RefSeq" id="WP_130535304.1">
    <property type="nucleotide sequence ID" value="NZ_SHMG01000010.1"/>
</dbReference>
<dbReference type="InterPro" id="IPR017853">
    <property type="entry name" value="GH"/>
</dbReference>
<evidence type="ECO:0000256" key="5">
    <source>
        <dbReference type="ARBA" id="ARBA00023295"/>
    </source>
</evidence>
<evidence type="ECO:0000313" key="12">
    <source>
        <dbReference type="Proteomes" id="UP000294164"/>
    </source>
</evidence>
<proteinExistence type="inferred from homology"/>
<evidence type="ECO:0000256" key="6">
    <source>
        <dbReference type="ARBA" id="ARBA00023326"/>
    </source>
</evidence>
<protein>
    <recommendedName>
        <fullName evidence="2">chitinase</fullName>
        <ecNumber evidence="2">3.2.1.14</ecNumber>
    </recommendedName>
</protein>
<dbReference type="EC" id="3.2.1.14" evidence="2"/>
<dbReference type="OrthoDB" id="9775889at2"/>
<comment type="similarity">
    <text evidence="8">Belongs to the glycosyl hydrolase 18 family.</text>
</comment>
<evidence type="ECO:0000256" key="1">
    <source>
        <dbReference type="ARBA" id="ARBA00000822"/>
    </source>
</evidence>
<evidence type="ECO:0000256" key="9">
    <source>
        <dbReference type="SAM" id="SignalP"/>
    </source>
</evidence>
<dbReference type="GO" id="GO:0000272">
    <property type="term" value="P:polysaccharide catabolic process"/>
    <property type="evidence" value="ECO:0007669"/>
    <property type="project" value="UniProtKB-KW"/>
</dbReference>
<dbReference type="InterPro" id="IPR029070">
    <property type="entry name" value="Chitinase_insertion_sf"/>
</dbReference>
<evidence type="ECO:0000259" key="10">
    <source>
        <dbReference type="PROSITE" id="PS51910"/>
    </source>
</evidence>
<dbReference type="PROSITE" id="PS51257">
    <property type="entry name" value="PROKAR_LIPOPROTEIN"/>
    <property type="match status" value="1"/>
</dbReference>
<gene>
    <name evidence="11" type="ORF">EA655_14905</name>
</gene>
<keyword evidence="6" id="KW-0119">Carbohydrate metabolism</keyword>
<dbReference type="GO" id="GO:0008061">
    <property type="term" value="F:chitin binding"/>
    <property type="evidence" value="ECO:0007669"/>
    <property type="project" value="InterPro"/>
</dbReference>
<dbReference type="PROSITE" id="PS51910">
    <property type="entry name" value="GH18_2"/>
    <property type="match status" value="1"/>
</dbReference>
<keyword evidence="9" id="KW-0732">Signal</keyword>
<dbReference type="SMART" id="SM00636">
    <property type="entry name" value="Glyco_18"/>
    <property type="match status" value="1"/>
</dbReference>
<dbReference type="InterPro" id="IPR001223">
    <property type="entry name" value="Glyco_hydro18_cat"/>
</dbReference>
<evidence type="ECO:0000256" key="3">
    <source>
        <dbReference type="ARBA" id="ARBA00022801"/>
    </source>
</evidence>
<accession>A0A4Q8M1C5</accession>
<feature type="signal peptide" evidence="9">
    <location>
        <begin position="1"/>
        <end position="25"/>
    </location>
</feature>
<dbReference type="PROSITE" id="PS01095">
    <property type="entry name" value="GH18_1"/>
    <property type="match status" value="1"/>
</dbReference>
<dbReference type="CDD" id="cd06548">
    <property type="entry name" value="GH18_chitinase"/>
    <property type="match status" value="1"/>
</dbReference>
<dbReference type="GO" id="GO:0008843">
    <property type="term" value="F:endochitinase activity"/>
    <property type="evidence" value="ECO:0007669"/>
    <property type="project" value="UniProtKB-EC"/>
</dbReference>
<feature type="chain" id="PRO_5020581787" description="chitinase" evidence="9">
    <location>
        <begin position="26"/>
        <end position="394"/>
    </location>
</feature>
<dbReference type="InterPro" id="IPR050314">
    <property type="entry name" value="Glycosyl_Hydrlase_18"/>
</dbReference>
<dbReference type="EMBL" id="SHMG01000010">
    <property type="protein sequence ID" value="TAA39201.1"/>
    <property type="molecule type" value="Genomic_DNA"/>
</dbReference>
<keyword evidence="3 7" id="KW-0378">Hydrolase</keyword>
<dbReference type="Gene3D" id="3.10.50.10">
    <property type="match status" value="1"/>
</dbReference>
<evidence type="ECO:0000256" key="8">
    <source>
        <dbReference type="RuleBase" id="RU004453"/>
    </source>
</evidence>
<dbReference type="InterPro" id="IPR001579">
    <property type="entry name" value="Glyco_hydro_18_chit_AS"/>
</dbReference>
<evidence type="ECO:0000256" key="7">
    <source>
        <dbReference type="RuleBase" id="RU000489"/>
    </source>
</evidence>
<keyword evidence="5 7" id="KW-0326">Glycosidase</keyword>